<evidence type="ECO:0000256" key="10">
    <source>
        <dbReference type="PROSITE-ProRule" id="PRU00042"/>
    </source>
</evidence>
<dbReference type="EMBL" id="JAZAVK010000050">
    <property type="protein sequence ID" value="KAK7427707.1"/>
    <property type="molecule type" value="Genomic_DNA"/>
</dbReference>
<feature type="domain" description="C2H2-type" evidence="12">
    <location>
        <begin position="387"/>
        <end position="418"/>
    </location>
</feature>
<dbReference type="GO" id="GO:0008270">
    <property type="term" value="F:zinc ion binding"/>
    <property type="evidence" value="ECO:0007669"/>
    <property type="project" value="UniProtKB-KW"/>
</dbReference>
<keyword evidence="5" id="KW-0862">Zinc</keyword>
<evidence type="ECO:0000256" key="8">
    <source>
        <dbReference type="ARBA" id="ARBA00023163"/>
    </source>
</evidence>
<evidence type="ECO:0000256" key="5">
    <source>
        <dbReference type="ARBA" id="ARBA00022833"/>
    </source>
</evidence>
<feature type="domain" description="C2H2-type" evidence="12">
    <location>
        <begin position="419"/>
        <end position="446"/>
    </location>
</feature>
<evidence type="ECO:0000313" key="14">
    <source>
        <dbReference type="Proteomes" id="UP001498421"/>
    </source>
</evidence>
<keyword evidence="14" id="KW-1185">Reference proteome</keyword>
<dbReference type="Pfam" id="PF00096">
    <property type="entry name" value="zf-C2H2"/>
    <property type="match status" value="2"/>
</dbReference>
<feature type="domain" description="C2H2-type" evidence="12">
    <location>
        <begin position="469"/>
        <end position="496"/>
    </location>
</feature>
<feature type="region of interest" description="Disordered" evidence="11">
    <location>
        <begin position="48"/>
        <end position="131"/>
    </location>
</feature>
<feature type="compositionally biased region" description="Low complexity" evidence="11">
    <location>
        <begin position="540"/>
        <end position="575"/>
    </location>
</feature>
<evidence type="ECO:0000256" key="7">
    <source>
        <dbReference type="ARBA" id="ARBA00023125"/>
    </source>
</evidence>
<sequence>MDGMPNMNDMPGMSNMDETDLLVAFQINAMYHNWANQSYGQALDQPLDQSFDQSLNPSQMLPPSSYMNNDYQIQWPESQDSTGWGTSLEGPELGNNSDNTIQGMAPPQVGHQVEPPVVPHQVEPQPPVGKQVHPQVVDHQVLDPQVVGSQVFPPEIAAPQVAFSNNNHNNKRGAVDDGVSIAGSNHCDAGCPGHCDDSAQADCCFDPSCQSIEMNHAACLSHWQGSVNPAHCCYDPSCQGLDMNHTGCYFDPNCQMPTPCLDENCQEVSHRCDNESCMVPTVSTTPGSVPPFTPGGASESDPNLLTSPVEPSIEMDTASDRGTVVPGVDSKSSLSLPLVMGIDDQLTCHWVSPGGGVCLTRFKDRKDLHLHCKEDHLKELPKVKHGFSCSWHSCSREGAFSQKSKLERHMQTHTGYKPVECEICGLWLSAKQSLDQHKRTHTGEKPWKCEWPNCTRSFKQQSALSEKPLKCDQCDKRFSESSNLSKHRRIHSMKEYHVCSLCGKKFCRLDQLRRHLLTCGTKRTRKDKDGSAGGSGGTRSGSSVPRSGSSVPRSGSSVPPSGSSVPRSGSSATVA</sequence>
<gene>
    <name evidence="13" type="primary">SUR1</name>
    <name evidence="13" type="ORF">QQZ08_005813</name>
</gene>
<organism evidence="13 14">
    <name type="scientific">Neonectria magnoliae</name>
    <dbReference type="NCBI Taxonomy" id="2732573"/>
    <lineage>
        <taxon>Eukaryota</taxon>
        <taxon>Fungi</taxon>
        <taxon>Dikarya</taxon>
        <taxon>Ascomycota</taxon>
        <taxon>Pezizomycotina</taxon>
        <taxon>Sordariomycetes</taxon>
        <taxon>Hypocreomycetidae</taxon>
        <taxon>Hypocreales</taxon>
        <taxon>Nectriaceae</taxon>
        <taxon>Neonectria</taxon>
    </lineage>
</organism>
<feature type="compositionally biased region" description="Polar residues" evidence="11">
    <location>
        <begin position="48"/>
        <end position="85"/>
    </location>
</feature>
<evidence type="ECO:0000256" key="6">
    <source>
        <dbReference type="ARBA" id="ARBA00023015"/>
    </source>
</evidence>
<dbReference type="SMART" id="SM00355">
    <property type="entry name" value="ZnF_C2H2"/>
    <property type="match status" value="5"/>
</dbReference>
<comment type="subcellular location">
    <subcellularLocation>
        <location evidence="1">Nucleus</location>
    </subcellularLocation>
</comment>
<reference evidence="13 14" key="1">
    <citation type="journal article" date="2025" name="Microbiol. Resour. Announc.">
        <title>Draft genome sequences for Neonectria magnoliae and Neonectria punicea, canker pathogens of Liriodendron tulipifera and Acer saccharum in West Virginia.</title>
        <authorList>
            <person name="Petronek H.M."/>
            <person name="Kasson M.T."/>
            <person name="Metheny A.M."/>
            <person name="Stauder C.M."/>
            <person name="Lovett B."/>
            <person name="Lynch S.C."/>
            <person name="Garnas J.R."/>
            <person name="Kasson L.R."/>
            <person name="Stajich J.E."/>
        </authorList>
    </citation>
    <scope>NUCLEOTIDE SEQUENCE [LARGE SCALE GENOMIC DNA]</scope>
    <source>
        <strain evidence="13 14">NRRL 64651</strain>
    </source>
</reference>
<name>A0ABR1I2I1_9HYPO</name>
<evidence type="ECO:0000259" key="12">
    <source>
        <dbReference type="PROSITE" id="PS50157"/>
    </source>
</evidence>
<evidence type="ECO:0000256" key="2">
    <source>
        <dbReference type="ARBA" id="ARBA00022723"/>
    </source>
</evidence>
<keyword evidence="2" id="KW-0479">Metal-binding</keyword>
<dbReference type="InterPro" id="IPR050752">
    <property type="entry name" value="C2H2-ZF_domain"/>
</dbReference>
<protein>
    <submittedName>
        <fullName evidence="13">Zinc-finger protein</fullName>
    </submittedName>
</protein>
<feature type="compositionally biased region" description="Low complexity" evidence="11">
    <location>
        <begin position="106"/>
        <end position="123"/>
    </location>
</feature>
<evidence type="ECO:0000256" key="9">
    <source>
        <dbReference type="ARBA" id="ARBA00023242"/>
    </source>
</evidence>
<feature type="region of interest" description="Disordered" evidence="11">
    <location>
        <begin position="523"/>
        <end position="575"/>
    </location>
</feature>
<evidence type="ECO:0000313" key="13">
    <source>
        <dbReference type="EMBL" id="KAK7427707.1"/>
    </source>
</evidence>
<keyword evidence="6" id="KW-0805">Transcription regulation</keyword>
<dbReference type="PANTHER" id="PTHR24384">
    <property type="entry name" value="FINGER PUTATIVE TRANSCRIPTION FACTOR FAMILY-RELATED"/>
    <property type="match status" value="1"/>
</dbReference>
<evidence type="ECO:0000256" key="11">
    <source>
        <dbReference type="SAM" id="MobiDB-lite"/>
    </source>
</evidence>
<dbReference type="PANTHER" id="PTHR24384:SF189">
    <property type="entry name" value="C2H2-TYPE DOMAIN-CONTAINING PROTEIN-RELATED"/>
    <property type="match status" value="1"/>
</dbReference>
<accession>A0ABR1I2I1</accession>
<dbReference type="PROSITE" id="PS50157">
    <property type="entry name" value="ZINC_FINGER_C2H2_2"/>
    <property type="match status" value="4"/>
</dbReference>
<keyword evidence="3" id="KW-0677">Repeat</keyword>
<evidence type="ECO:0000256" key="1">
    <source>
        <dbReference type="ARBA" id="ARBA00004123"/>
    </source>
</evidence>
<keyword evidence="7" id="KW-0238">DNA-binding</keyword>
<evidence type="ECO:0000256" key="4">
    <source>
        <dbReference type="ARBA" id="ARBA00022771"/>
    </source>
</evidence>
<keyword evidence="4 10" id="KW-0863">Zinc-finger</keyword>
<dbReference type="InterPro" id="IPR036236">
    <property type="entry name" value="Znf_C2H2_sf"/>
</dbReference>
<dbReference type="PROSITE" id="PS00028">
    <property type="entry name" value="ZINC_FINGER_C2H2_1"/>
    <property type="match status" value="2"/>
</dbReference>
<feature type="domain" description="C2H2-type" evidence="12">
    <location>
        <begin position="497"/>
        <end position="524"/>
    </location>
</feature>
<comment type="caution">
    <text evidence="13">The sequence shown here is derived from an EMBL/GenBank/DDBJ whole genome shotgun (WGS) entry which is preliminary data.</text>
</comment>
<proteinExistence type="predicted"/>
<dbReference type="InterPro" id="IPR013087">
    <property type="entry name" value="Znf_C2H2_type"/>
</dbReference>
<keyword evidence="9" id="KW-0539">Nucleus</keyword>
<dbReference type="Gene3D" id="3.30.160.60">
    <property type="entry name" value="Classic Zinc Finger"/>
    <property type="match status" value="4"/>
</dbReference>
<keyword evidence="8" id="KW-0804">Transcription</keyword>
<dbReference type="SUPFAM" id="SSF57667">
    <property type="entry name" value="beta-beta-alpha zinc fingers"/>
    <property type="match status" value="2"/>
</dbReference>
<evidence type="ECO:0000256" key="3">
    <source>
        <dbReference type="ARBA" id="ARBA00022737"/>
    </source>
</evidence>
<dbReference type="Proteomes" id="UP001498421">
    <property type="component" value="Unassembled WGS sequence"/>
</dbReference>